<sequence length="343" mass="37077">MVAQIDRAYLGARPGRAWPRLLAYGLFEGRPLTTRGRWINPAVFATARLLCRLPALGPVEAPAFILGTGRSGTTALGVTLSLHREVGFLNEPKALWASLSETEDLIGSYHRGPARYRLGAADADPALCRGARRIYAGYLRAAGAKRIVDKYPEMIFRTGFLRAVFPDARFLFLSRGGAATAVSMTSWSRRHGRAVSGEHHDWWGADGRKWRLLTEQIVPEHPDLAAHAGAMAGLDLAGRAAVEWIVTMREGLALCAADPRGTLHLPYESLCAAPALWAAELERFLGLAPDPGFPALAATRLRPPAPSPAPPPLPDWLRGPFQATEAALARHRPPCPTSSGKPS</sequence>
<dbReference type="KEGG" id="rsu:NHU_01501"/>
<evidence type="ECO:0000256" key="1">
    <source>
        <dbReference type="SAM" id="MobiDB-lite"/>
    </source>
</evidence>
<evidence type="ECO:0008006" key="4">
    <source>
        <dbReference type="Google" id="ProtNLM"/>
    </source>
</evidence>
<dbReference type="SUPFAM" id="SSF52540">
    <property type="entry name" value="P-loop containing nucleoside triphosphate hydrolases"/>
    <property type="match status" value="1"/>
</dbReference>
<dbReference type="PATRIC" id="fig|35806.4.peg.1551"/>
<evidence type="ECO:0000313" key="2">
    <source>
        <dbReference type="EMBL" id="BAQ68659.1"/>
    </source>
</evidence>
<protein>
    <recommendedName>
        <fullName evidence="4">Sulfotransferase</fullName>
    </recommendedName>
</protein>
<feature type="region of interest" description="Disordered" evidence="1">
    <location>
        <begin position="298"/>
        <end position="320"/>
    </location>
</feature>
<feature type="compositionally biased region" description="Pro residues" evidence="1">
    <location>
        <begin position="303"/>
        <end position="314"/>
    </location>
</feature>
<dbReference type="Pfam" id="PF13469">
    <property type="entry name" value="Sulfotransfer_3"/>
    <property type="match status" value="1"/>
</dbReference>
<organism evidence="2 3">
    <name type="scientific">Rhodovulum sulfidophilum</name>
    <name type="common">Rhodobacter sulfidophilus</name>
    <dbReference type="NCBI Taxonomy" id="35806"/>
    <lineage>
        <taxon>Bacteria</taxon>
        <taxon>Pseudomonadati</taxon>
        <taxon>Pseudomonadota</taxon>
        <taxon>Alphaproteobacteria</taxon>
        <taxon>Rhodobacterales</taxon>
        <taxon>Paracoccaceae</taxon>
        <taxon>Rhodovulum</taxon>
    </lineage>
</organism>
<name>A0A0D6B1V1_RHOSU</name>
<evidence type="ECO:0000313" key="3">
    <source>
        <dbReference type="Proteomes" id="UP000064912"/>
    </source>
</evidence>
<gene>
    <name evidence="2" type="ORF">NHU_01501</name>
</gene>
<accession>A0A0D6B1V1</accession>
<dbReference type="InterPro" id="IPR027417">
    <property type="entry name" value="P-loop_NTPase"/>
</dbReference>
<proteinExistence type="predicted"/>
<dbReference type="EMBL" id="AP014800">
    <property type="protein sequence ID" value="BAQ68659.1"/>
    <property type="molecule type" value="Genomic_DNA"/>
</dbReference>
<dbReference type="AlphaFoldDB" id="A0A0D6B1V1"/>
<dbReference type="Gene3D" id="3.40.50.300">
    <property type="entry name" value="P-loop containing nucleotide triphosphate hydrolases"/>
    <property type="match status" value="1"/>
</dbReference>
<dbReference type="Proteomes" id="UP000064912">
    <property type="component" value="Chromosome"/>
</dbReference>
<reference evidence="2 3" key="1">
    <citation type="submission" date="2015-02" db="EMBL/GenBank/DDBJ databases">
        <title>Genome sequene of Rhodovulum sulfidophilum DSM 2351.</title>
        <authorList>
            <person name="Nagao N."/>
        </authorList>
    </citation>
    <scope>NUCLEOTIDE SEQUENCE [LARGE SCALE GENOMIC DNA]</scope>
    <source>
        <strain evidence="2 3">DSM 2351</strain>
    </source>
</reference>